<feature type="region of interest" description="Disordered" evidence="1">
    <location>
        <begin position="122"/>
        <end position="148"/>
    </location>
</feature>
<keyword evidence="3" id="KW-1185">Reference proteome</keyword>
<evidence type="ECO:0000256" key="1">
    <source>
        <dbReference type="SAM" id="MobiDB-lite"/>
    </source>
</evidence>
<sequence length="148" mass="16436">MTNASWRDDELRAFFSALRGGGIFSAGPDDDARDRFIAAARLRLAPEVQRRLLTDVGAVTDADGVARAALDVLERELWGKAGTWLMVTVDPWGHLTDLVVREIRGSYRATVRVRTDRRAVKAIAEAAPHEGESEGDQHESDDRPEQLR</sequence>
<reference evidence="2 3" key="1">
    <citation type="submission" date="2018-02" db="EMBL/GenBank/DDBJ databases">
        <authorList>
            <person name="Cohen D.B."/>
            <person name="Kent A.D."/>
        </authorList>
    </citation>
    <scope>NUCLEOTIDE SEQUENCE [LARGE SCALE GENOMIC DNA]</scope>
    <source>
        <strain evidence="2">1</strain>
    </source>
</reference>
<gene>
    <name evidence="2" type="ORF">MPLG2_0601</name>
</gene>
<protein>
    <submittedName>
        <fullName evidence="2">Uncharacterized protein</fullName>
    </submittedName>
</protein>
<dbReference type="KEGG" id="mgg:MPLG2_0601"/>
<evidence type="ECO:0000313" key="2">
    <source>
        <dbReference type="EMBL" id="SPD85637.1"/>
    </source>
</evidence>
<dbReference type="RefSeq" id="WP_105184822.1">
    <property type="nucleotide sequence ID" value="NZ_BAAAGO010000042.1"/>
</dbReference>
<accession>A0A2N9JBZ3</accession>
<feature type="compositionally biased region" description="Basic and acidic residues" evidence="1">
    <location>
        <begin position="127"/>
        <end position="148"/>
    </location>
</feature>
<name>A0A2N9JBZ3_9ACTN</name>
<evidence type="ECO:0000313" key="3">
    <source>
        <dbReference type="Proteomes" id="UP000238164"/>
    </source>
</evidence>
<organism evidence="2 3">
    <name type="scientific">Micropruina glycogenica</name>
    <dbReference type="NCBI Taxonomy" id="75385"/>
    <lineage>
        <taxon>Bacteria</taxon>
        <taxon>Bacillati</taxon>
        <taxon>Actinomycetota</taxon>
        <taxon>Actinomycetes</taxon>
        <taxon>Propionibacteriales</taxon>
        <taxon>Nocardioidaceae</taxon>
        <taxon>Micropruina</taxon>
    </lineage>
</organism>
<dbReference type="EMBL" id="LT985188">
    <property type="protein sequence ID" value="SPD85637.1"/>
    <property type="molecule type" value="Genomic_DNA"/>
</dbReference>
<proteinExistence type="predicted"/>
<dbReference type="Proteomes" id="UP000238164">
    <property type="component" value="Chromosome 1"/>
</dbReference>
<dbReference type="OrthoDB" id="5073796at2"/>
<dbReference type="AlphaFoldDB" id="A0A2N9JBZ3"/>